<protein>
    <recommendedName>
        <fullName evidence="2">Organic solvent tolerance-like N-terminal domain-containing protein</fullName>
    </recommendedName>
</protein>
<evidence type="ECO:0000313" key="1">
    <source>
        <dbReference type="EMBL" id="SFV55865.1"/>
    </source>
</evidence>
<sequence length="117" mass="13463">MLGSAATRYSNRYTVQNIDYTDNEKEEYIANMKAQHGIYKDNIVTLSGNVAYVRDDGLTFKTQKAVYKKKTSSVVSDVGYVAYLNDSIIKGSYIRYNNKKNRIFSKNVRAKIELQER</sequence>
<dbReference type="AlphaFoldDB" id="A0A1W1BQX1"/>
<gene>
    <name evidence="1" type="ORF">MNB_SM-6-843</name>
</gene>
<accession>A0A1W1BQX1</accession>
<reference evidence="1" key="1">
    <citation type="submission" date="2016-10" db="EMBL/GenBank/DDBJ databases">
        <authorList>
            <person name="de Groot N.N."/>
        </authorList>
    </citation>
    <scope>NUCLEOTIDE SEQUENCE</scope>
</reference>
<dbReference type="Pfam" id="PF06835">
    <property type="entry name" value="LptC"/>
    <property type="match status" value="1"/>
</dbReference>
<evidence type="ECO:0008006" key="2">
    <source>
        <dbReference type="Google" id="ProtNLM"/>
    </source>
</evidence>
<dbReference type="EMBL" id="FPHK01000019">
    <property type="protein sequence ID" value="SFV55865.1"/>
    <property type="molecule type" value="Genomic_DNA"/>
</dbReference>
<name>A0A1W1BQX1_9ZZZZ</name>
<dbReference type="InterPro" id="IPR010664">
    <property type="entry name" value="LipoPS_assembly_LptC-rel"/>
</dbReference>
<organism evidence="1">
    <name type="scientific">hydrothermal vent metagenome</name>
    <dbReference type="NCBI Taxonomy" id="652676"/>
    <lineage>
        <taxon>unclassified sequences</taxon>
        <taxon>metagenomes</taxon>
        <taxon>ecological metagenomes</taxon>
    </lineage>
</organism>
<proteinExistence type="predicted"/>